<evidence type="ECO:0000256" key="2">
    <source>
        <dbReference type="SAM" id="MobiDB-lite"/>
    </source>
</evidence>
<evidence type="ECO:0000256" key="1">
    <source>
        <dbReference type="ARBA" id="ARBA00023054"/>
    </source>
</evidence>
<keyword evidence="1" id="KW-0175">Coiled coil</keyword>
<feature type="compositionally biased region" description="Polar residues" evidence="2">
    <location>
        <begin position="360"/>
        <end position="369"/>
    </location>
</feature>
<dbReference type="STRING" id="45354.A0A1L0DN45"/>
<dbReference type="GO" id="GO:0000149">
    <property type="term" value="F:SNARE binding"/>
    <property type="evidence" value="ECO:0007669"/>
    <property type="project" value="TreeGrafter"/>
</dbReference>
<dbReference type="EMBL" id="LT635762">
    <property type="protein sequence ID" value="SGZ57996.1"/>
    <property type="molecule type" value="Genomic_DNA"/>
</dbReference>
<dbReference type="GO" id="GO:0000323">
    <property type="term" value="C:lytic vacuole"/>
    <property type="evidence" value="ECO:0007669"/>
    <property type="project" value="TreeGrafter"/>
</dbReference>
<dbReference type="GO" id="GO:0005768">
    <property type="term" value="C:endosome"/>
    <property type="evidence" value="ECO:0007669"/>
    <property type="project" value="TreeGrafter"/>
</dbReference>
<name>A0A1L0DN45_9ASCO</name>
<dbReference type="PANTHER" id="PTHR15157:SF5">
    <property type="entry name" value="UV RADIATION RESISTANCE-ASSOCIATED GENE PROTEIN"/>
    <property type="match status" value="1"/>
</dbReference>
<organism evidence="3 4">
    <name type="scientific">Sungouiella intermedia</name>
    <dbReference type="NCBI Taxonomy" id="45354"/>
    <lineage>
        <taxon>Eukaryota</taxon>
        <taxon>Fungi</taxon>
        <taxon>Dikarya</taxon>
        <taxon>Ascomycota</taxon>
        <taxon>Saccharomycotina</taxon>
        <taxon>Pichiomycetes</taxon>
        <taxon>Metschnikowiaceae</taxon>
        <taxon>Sungouiella</taxon>
    </lineage>
</organism>
<protein>
    <submittedName>
        <fullName evidence="3">CIC11C00000000222</fullName>
    </submittedName>
</protein>
<evidence type="ECO:0000313" key="3">
    <source>
        <dbReference type="EMBL" id="SGZ57996.1"/>
    </source>
</evidence>
<feature type="region of interest" description="Disordered" evidence="2">
    <location>
        <begin position="347"/>
        <end position="369"/>
    </location>
</feature>
<proteinExistence type="predicted"/>
<dbReference type="Proteomes" id="UP000182334">
    <property type="component" value="Chromosome VII"/>
</dbReference>
<accession>A0A1L0DN45</accession>
<feature type="compositionally biased region" description="Basic and acidic residues" evidence="2">
    <location>
        <begin position="347"/>
        <end position="359"/>
    </location>
</feature>
<dbReference type="OrthoDB" id="72772at2759"/>
<evidence type="ECO:0000313" key="4">
    <source>
        <dbReference type="Proteomes" id="UP000182334"/>
    </source>
</evidence>
<dbReference type="GO" id="GO:0035493">
    <property type="term" value="P:SNARE complex assembly"/>
    <property type="evidence" value="ECO:0007669"/>
    <property type="project" value="TreeGrafter"/>
</dbReference>
<dbReference type="PANTHER" id="PTHR15157">
    <property type="entry name" value="UV RADIATION RESISTANCE-ASSOCIATED GENE PROTEIN"/>
    <property type="match status" value="1"/>
</dbReference>
<reference evidence="3 4" key="1">
    <citation type="submission" date="2016-10" db="EMBL/GenBank/DDBJ databases">
        <authorList>
            <person name="de Groot N.N."/>
        </authorList>
    </citation>
    <scope>NUCLEOTIDE SEQUENCE [LARGE SCALE GENOMIC DNA]</scope>
    <source>
        <strain evidence="3 4">CBS 141442</strain>
    </source>
</reference>
<gene>
    <name evidence="3" type="ORF">SAMEA4029010_CIC11G00000000222</name>
</gene>
<dbReference type="AlphaFoldDB" id="A0A1L0DN45"/>
<keyword evidence="4" id="KW-1185">Reference proteome</keyword>
<sequence length="533" mass="60668">MSSHLVRDLRLITICNFNVDVAADRILSDASPSLATDGPINVFYTLHNIKNILLYVSEVAVAYSGVDFGAASLPDLGRRLYKVKICIWIKALDQETWTLFHKLKVDVRNLIEVGNLADRDRESLFVTNTLLWRFNDIYYCLRTDLKDSSAMEKTRQLSWNRARGTKPSYTVNDIRQLTSLYIGIREFAEVKKTLGAQIAELSQMINKTPDSDIPERIRSLKFDLHTLHKYIVRQNSAIDALLSEVYLKKLHIGRSTHIIEKDFPHFKEMCSERLEIAAAQIEPLQESLNLSVYPNLISTLQEVGMVLIDTYPIELMASGRFSICGIEFPMSIREILDFCYYGHSESRLENGGTSEHDQSRVNSTETGDSPSITVETINAGLSYIVLLMMSLADLMNVSLKYPMKFGPLGSYLVDNVSPQQLSPIDQKHAMDISKSVKIKFPLFYNGDHTQKFASYENPNRNFTLKNARFEQGLNLLNKNLVFLISLITDLYSQYYHDNVANHLISNNIPVDCLDNFLWNLQYLMLFITAPTAG</sequence>